<evidence type="ECO:0000313" key="1">
    <source>
        <dbReference type="EMBL" id="ANE50256.1"/>
    </source>
</evidence>
<keyword evidence="2" id="KW-1185">Reference proteome</keyword>
<dbReference type="RefSeq" id="WP_066402792.1">
    <property type="nucleotide sequence ID" value="NZ_CP011390.1"/>
</dbReference>
<dbReference type="AlphaFoldDB" id="A0A172TTC6"/>
<reference evidence="2" key="1">
    <citation type="submission" date="2015-01" db="EMBL/GenBank/DDBJ databases">
        <title>Flavisolibacter sp./LCS9/ whole genome sequencing.</title>
        <authorList>
            <person name="Kim M.K."/>
            <person name="Srinivasan S."/>
            <person name="Lee J.-J."/>
        </authorList>
    </citation>
    <scope>NUCLEOTIDE SEQUENCE [LARGE SCALE GENOMIC DNA]</scope>
    <source>
        <strain evidence="2">LCS9</strain>
    </source>
</reference>
<evidence type="ECO:0000313" key="2">
    <source>
        <dbReference type="Proteomes" id="UP000077177"/>
    </source>
</evidence>
<dbReference type="KEGG" id="fla:SY85_06840"/>
<dbReference type="STRING" id="1492898.SY85_06840"/>
<name>A0A172TTC6_9BACT</name>
<proteinExistence type="predicted"/>
<dbReference type="EMBL" id="CP011390">
    <property type="protein sequence ID" value="ANE50256.1"/>
    <property type="molecule type" value="Genomic_DNA"/>
</dbReference>
<gene>
    <name evidence="1" type="ORF">SY85_06840</name>
</gene>
<organism evidence="1 2">
    <name type="scientific">Flavisolibacter tropicus</name>
    <dbReference type="NCBI Taxonomy" id="1492898"/>
    <lineage>
        <taxon>Bacteria</taxon>
        <taxon>Pseudomonadati</taxon>
        <taxon>Bacteroidota</taxon>
        <taxon>Chitinophagia</taxon>
        <taxon>Chitinophagales</taxon>
        <taxon>Chitinophagaceae</taxon>
        <taxon>Flavisolibacter</taxon>
    </lineage>
</organism>
<dbReference type="Proteomes" id="UP000077177">
    <property type="component" value="Chromosome"/>
</dbReference>
<protein>
    <submittedName>
        <fullName evidence="1">Uncharacterized protein</fullName>
    </submittedName>
</protein>
<reference evidence="1 2" key="2">
    <citation type="journal article" date="2016" name="Int. J. Syst. Evol. Microbiol.">
        <title>Flavisolibacter tropicus sp. nov., isolated from tropical soil.</title>
        <authorList>
            <person name="Lee J.J."/>
            <person name="Kang M.S."/>
            <person name="Kim G.S."/>
            <person name="Lee C.S."/>
            <person name="Lim S."/>
            <person name="Lee J."/>
            <person name="Roh S.H."/>
            <person name="Kang H."/>
            <person name="Ha J.M."/>
            <person name="Bae S."/>
            <person name="Jung H.Y."/>
            <person name="Kim M.K."/>
        </authorList>
    </citation>
    <scope>NUCLEOTIDE SEQUENCE [LARGE SCALE GENOMIC DNA]</scope>
    <source>
        <strain evidence="1 2">LCS9</strain>
    </source>
</reference>
<sequence>MDRVHVLIEKLLTQKAANETPAQLQVTVLLLHEELRRLQQESYIGTSKKVAVVLPTVARNVTVEKESAVLQTEEVIQPVKVVPVAPVVEPKEEKPMFRQPSFFDEPEAVSVIKEEPVQAVDVQPESVKEPYFLKKPDFVPHEPVKEERQEQPQYHTLLPFDVMDEIPTFSQQQQPSREVHEVIGGKEASLNDKLKQEKTDLANALKDTPIKDLRKGIGVNDKFLFINELFRGDEGLYERSIKTINAFNILPEAEYWINRELKIKLGWNDDKEVVQYFYQLVKRRFS</sequence>
<dbReference type="OrthoDB" id="1100725at2"/>
<accession>A0A172TTC6</accession>